<dbReference type="InterPro" id="IPR055530">
    <property type="entry name" value="DUF7104"/>
</dbReference>
<comment type="caution">
    <text evidence="5">The sequence shown here is derived from an EMBL/GenBank/DDBJ whole genome shotgun (WGS) entry which is preliminary data.</text>
</comment>
<dbReference type="Pfam" id="PF24883">
    <property type="entry name" value="NPHP3_N"/>
    <property type="match status" value="1"/>
</dbReference>
<evidence type="ECO:0000313" key="5">
    <source>
        <dbReference type="EMBL" id="KAI1860458.1"/>
    </source>
</evidence>
<evidence type="ECO:0000256" key="1">
    <source>
        <dbReference type="ARBA" id="ARBA00022737"/>
    </source>
</evidence>
<sequence length="1180" mass="133621">MILMQSAMVLRVESRDLWHQALANLDPDDKSYLDFDGHDQLDIVEQVLSLTDVAQKHCEAKAWSFKRKSGERVIVRDVLAKVARWIKHFVAVGDAVVQYDPAHAALPWAGVRFILQICIDDFKTYDFLLEKIPVIVHQLCRSALMEELLAHTPRAAASELERALVKLHSATIMYLARTKAYWEQSTRKRILRSLTLSTSDLEISFDKITDAQADVQTCFQIASVQAQLTKLDNLRVALDEFDGPFSRWDDKLNKITDGLDRSKRADILKWLSGEPYLKYHKAQRETFLEGTGQWLLSHPTFKRCKEESASSILWLHGILGSGKSKLTSLVVEDGIEAFRRQQAPQPAYFYCSRNPAEPERSDPACIMASIVRHLSSLGPGKPLLQPTISTYQSHEDEGFAAGSLGLKDSRDLLLQLLEKFPTATIIIDALDECRTDTRRQLLDCLEYILLESTTLVYPGLELSSRLNSKDITYFVKSETDQLIARGQLLRSSTSRIELSAKIVEDVTDGAQGMFRWASLQLQLLCDQVSDAAVRERLGRLPPTLEALYQELLDKIRAYTADADRQYARNTLVWLLCGRRRLSSNEFFAAVSIIPDHPPSAVTKGQILQLCYNLITFDSTQDSFRFAHLSVREFLENDYNFNQMATNSIVADCCRWALMSWTKPVISDNSDTTTFAVARLEDIQRYANTYWAEHYQAAGEHRKQGYLYERMQDFLSDTATDSAFVLWHQFKTSSDVDICTQRKIRNCQTHGPSKLVVASTYNLIEIVEAEKQHGISLKENEGRNCLTSAVEYGDIKLWSSLLDIEEISVSEDALIVAAGDLEDRRDFMNLIFEKRGEQVQITEKVVQKAAKNFRYGGDIITLFLQKRGERLPITEQVVQVVAENGIWGLKVMALLLELRGEQIRITEQVVLCAAKNRSDARERMAFLLEKRGEQVPITQQIFEKAAWNRFDCVFPLLLEERGEQVQITSILVQAVSSEFQARQTMTSLLEKKGYQILNEEVIQVIARRFDEGILALHFEKQGEQVRITEEVVLAAAWNHHGPEVMALLLKKGGDQVQISEELLEVAIENYRGGELLAVLLERVGDQVQITNKMLKAAASNVYGYMTMAVLLKKGVDQVQITNEVVHAAAKRWNGGADTMALLLEKGGDQVQITDDIIRAARLNYCGAELRAVLIEKRGHRV</sequence>
<dbReference type="Pfam" id="PF23397">
    <property type="entry name" value="DUF7104"/>
    <property type="match status" value="10"/>
</dbReference>
<organism evidence="5 6">
    <name type="scientific">Neoarthrinium moseri</name>
    <dbReference type="NCBI Taxonomy" id="1658444"/>
    <lineage>
        <taxon>Eukaryota</taxon>
        <taxon>Fungi</taxon>
        <taxon>Dikarya</taxon>
        <taxon>Ascomycota</taxon>
        <taxon>Pezizomycotina</taxon>
        <taxon>Sordariomycetes</taxon>
        <taxon>Xylariomycetidae</taxon>
        <taxon>Amphisphaeriales</taxon>
        <taxon>Apiosporaceae</taxon>
        <taxon>Neoarthrinium</taxon>
    </lineage>
</organism>
<keyword evidence="1" id="KW-0677">Repeat</keyword>
<dbReference type="InterPro" id="IPR054471">
    <property type="entry name" value="GPIID_WHD"/>
</dbReference>
<dbReference type="AlphaFoldDB" id="A0A9P9WFF1"/>
<dbReference type="InterPro" id="IPR056125">
    <property type="entry name" value="DUF7708"/>
</dbReference>
<dbReference type="PANTHER" id="PTHR10039">
    <property type="entry name" value="AMELOGENIN"/>
    <property type="match status" value="1"/>
</dbReference>
<evidence type="ECO:0000259" key="4">
    <source>
        <dbReference type="Pfam" id="PF24883"/>
    </source>
</evidence>
<proteinExistence type="predicted"/>
<evidence type="ECO:0000313" key="6">
    <source>
        <dbReference type="Proteomes" id="UP000829685"/>
    </source>
</evidence>
<dbReference type="Pfam" id="PF22939">
    <property type="entry name" value="WHD_GPIID"/>
    <property type="match status" value="1"/>
</dbReference>
<feature type="domain" description="Nephrocystin 3-like N-terminal" evidence="4">
    <location>
        <begin position="290"/>
        <end position="452"/>
    </location>
</feature>
<protein>
    <recommendedName>
        <fullName evidence="7">NWD NACHT-NTPase N-terminal domain-containing protein</fullName>
    </recommendedName>
</protein>
<feature type="domain" description="DUF7708" evidence="3">
    <location>
        <begin position="78"/>
        <end position="223"/>
    </location>
</feature>
<dbReference type="InterPro" id="IPR056884">
    <property type="entry name" value="NPHP3-like_N"/>
</dbReference>
<dbReference type="EMBL" id="JAFIMR010000031">
    <property type="protein sequence ID" value="KAI1860458.1"/>
    <property type="molecule type" value="Genomic_DNA"/>
</dbReference>
<evidence type="ECO:0000259" key="2">
    <source>
        <dbReference type="Pfam" id="PF22939"/>
    </source>
</evidence>
<dbReference type="InterPro" id="IPR027417">
    <property type="entry name" value="P-loop_NTPase"/>
</dbReference>
<accession>A0A9P9WFF1</accession>
<dbReference type="Gene3D" id="3.40.50.300">
    <property type="entry name" value="P-loop containing nucleotide triphosphate hydrolases"/>
    <property type="match status" value="1"/>
</dbReference>
<dbReference type="Gene3D" id="1.20.5.340">
    <property type="match status" value="3"/>
</dbReference>
<name>A0A9P9WFF1_9PEZI</name>
<gene>
    <name evidence="5" type="ORF">JX265_009857</name>
</gene>
<dbReference type="PANTHER" id="PTHR10039:SF16">
    <property type="entry name" value="GPI INOSITOL-DEACYLASE"/>
    <property type="match status" value="1"/>
</dbReference>
<dbReference type="Proteomes" id="UP000829685">
    <property type="component" value="Unassembled WGS sequence"/>
</dbReference>
<evidence type="ECO:0000259" key="3">
    <source>
        <dbReference type="Pfam" id="PF24809"/>
    </source>
</evidence>
<evidence type="ECO:0008006" key="7">
    <source>
        <dbReference type="Google" id="ProtNLM"/>
    </source>
</evidence>
<reference evidence="5" key="1">
    <citation type="submission" date="2021-03" db="EMBL/GenBank/DDBJ databases">
        <title>Revisited historic fungal species revealed as producer of novel bioactive compounds through whole genome sequencing and comparative genomics.</title>
        <authorList>
            <person name="Vignolle G.A."/>
            <person name="Hochenegger N."/>
            <person name="Mach R.L."/>
            <person name="Mach-Aigner A.R."/>
            <person name="Javad Rahimi M."/>
            <person name="Salim K.A."/>
            <person name="Chan C.M."/>
            <person name="Lim L.B.L."/>
            <person name="Cai F."/>
            <person name="Druzhinina I.S."/>
            <person name="U'Ren J.M."/>
            <person name="Derntl C."/>
        </authorList>
    </citation>
    <scope>NUCLEOTIDE SEQUENCE</scope>
    <source>
        <strain evidence="5">TUCIM 5799</strain>
    </source>
</reference>
<feature type="domain" description="GPI inositol-deacylase winged helix" evidence="2">
    <location>
        <begin position="563"/>
        <end position="638"/>
    </location>
</feature>
<dbReference type="Pfam" id="PF24809">
    <property type="entry name" value="DUF7708"/>
    <property type="match status" value="1"/>
</dbReference>
<keyword evidence="6" id="KW-1185">Reference proteome</keyword>